<accession>A0A368XUW7</accession>
<feature type="domain" description="Purine catabolism PurC-like" evidence="1">
    <location>
        <begin position="9"/>
        <end position="123"/>
    </location>
</feature>
<dbReference type="RefSeq" id="WP_170132962.1">
    <property type="nucleotide sequence ID" value="NZ_QPJJ01000007.1"/>
</dbReference>
<dbReference type="AlphaFoldDB" id="A0A368XUW7"/>
<dbReference type="PANTHER" id="PTHR33744:SF15">
    <property type="entry name" value="CARBOHYDRATE DIACID REGULATOR"/>
    <property type="match status" value="1"/>
</dbReference>
<dbReference type="Pfam" id="PF07905">
    <property type="entry name" value="PucR"/>
    <property type="match status" value="1"/>
</dbReference>
<sequence length="526" mass="61440">MNIKISEALKIYPFSESTLVAGKHAIERSITAVNIMDAPDIYNWVKEGELLLTTAFILKDDKHNAVEMIKALAKKRCAGLAIKLGRYWKEIPEEIIEEADKLHFPIIELPYSHTFSDQIQALYDAPHIEKENWLKNKLSIQKELITFSYDQKNLDAYFAKVAKFIHYPFALITNQAEVLYNKTDKDETELIQHWYGIEKGKNVFTATDQYIQIILRQKEEKYGYLFIMMDKNVGITKEEEEMFLQIGEILSNFFANAKLVNPTKLFDQAFSLLIGRYLKGDITMNYLSNQLKGDNKRLSQYPYWVIMTLKEQKNSENQFLSLQQEFDMHPFFKKFIIKHVKYAGNMLTVLFDPHKEDTLHLSTTKLVTPLKEVLQAAKEKNSYTMVVSQKKSSLERIDEGKKECVEAIQIAEDMSFETPVIMYENLEFISLFRHIPLHLLENYYKNTLESFVNQGSTYEKDMLDTLQMYVDCDGNVKEAADQLFVHRNTVAYRLDKICKLLKIDLKNTNDLLRIKIALIFHQMRTI</sequence>
<evidence type="ECO:0000313" key="4">
    <source>
        <dbReference type="Proteomes" id="UP000252585"/>
    </source>
</evidence>
<feature type="domain" description="PucR C-terminal helix-turn-helix" evidence="2">
    <location>
        <begin position="463"/>
        <end position="518"/>
    </location>
</feature>
<evidence type="ECO:0000259" key="1">
    <source>
        <dbReference type="Pfam" id="PF07905"/>
    </source>
</evidence>
<dbReference type="EMBL" id="QPJJ01000007">
    <property type="protein sequence ID" value="RCW69824.1"/>
    <property type="molecule type" value="Genomic_DNA"/>
</dbReference>
<reference evidence="3 4" key="1">
    <citation type="submission" date="2018-07" db="EMBL/GenBank/DDBJ databases">
        <title>Genomic Encyclopedia of Type Strains, Phase IV (KMG-IV): sequencing the most valuable type-strain genomes for metagenomic binning, comparative biology and taxonomic classification.</title>
        <authorList>
            <person name="Goeker M."/>
        </authorList>
    </citation>
    <scope>NUCLEOTIDE SEQUENCE [LARGE SCALE GENOMIC DNA]</scope>
    <source>
        <strain evidence="3 4">DSM 27696</strain>
    </source>
</reference>
<evidence type="ECO:0000259" key="2">
    <source>
        <dbReference type="Pfam" id="PF13556"/>
    </source>
</evidence>
<dbReference type="InterPro" id="IPR042070">
    <property type="entry name" value="PucR_C-HTH_sf"/>
</dbReference>
<dbReference type="InterPro" id="IPR012914">
    <property type="entry name" value="PucR_dom"/>
</dbReference>
<dbReference type="InterPro" id="IPR051448">
    <property type="entry name" value="CdaR-like_regulators"/>
</dbReference>
<dbReference type="PANTHER" id="PTHR33744">
    <property type="entry name" value="CARBOHYDRATE DIACID REGULATOR"/>
    <property type="match status" value="1"/>
</dbReference>
<protein>
    <submittedName>
        <fullName evidence="3">PucR family transcriptional regulator</fullName>
    </submittedName>
</protein>
<keyword evidence="4" id="KW-1185">Reference proteome</keyword>
<dbReference type="Gene3D" id="1.10.10.2840">
    <property type="entry name" value="PucR C-terminal helix-turn-helix domain"/>
    <property type="match status" value="1"/>
</dbReference>
<dbReference type="InterPro" id="IPR025736">
    <property type="entry name" value="PucR_C-HTH_dom"/>
</dbReference>
<name>A0A368XUW7_9BACI</name>
<gene>
    <name evidence="3" type="ORF">DFR57_107214</name>
</gene>
<comment type="caution">
    <text evidence="3">The sequence shown here is derived from an EMBL/GenBank/DDBJ whole genome shotgun (WGS) entry which is preliminary data.</text>
</comment>
<evidence type="ECO:0000313" key="3">
    <source>
        <dbReference type="EMBL" id="RCW69824.1"/>
    </source>
</evidence>
<organism evidence="3 4">
    <name type="scientific">Saliterribacillus persicus</name>
    <dbReference type="NCBI Taxonomy" id="930114"/>
    <lineage>
        <taxon>Bacteria</taxon>
        <taxon>Bacillati</taxon>
        <taxon>Bacillota</taxon>
        <taxon>Bacilli</taxon>
        <taxon>Bacillales</taxon>
        <taxon>Bacillaceae</taxon>
        <taxon>Saliterribacillus</taxon>
    </lineage>
</organism>
<dbReference type="Proteomes" id="UP000252585">
    <property type="component" value="Unassembled WGS sequence"/>
</dbReference>
<dbReference type="Pfam" id="PF13556">
    <property type="entry name" value="HTH_30"/>
    <property type="match status" value="1"/>
</dbReference>
<proteinExistence type="predicted"/>